<keyword evidence="2" id="KW-1185">Reference proteome</keyword>
<reference evidence="1" key="1">
    <citation type="submission" date="2022-12" db="EMBL/GenBank/DDBJ databases">
        <authorList>
            <person name="Deng Y."/>
            <person name="Zhang Y.-Q."/>
        </authorList>
    </citation>
    <scope>NUCLEOTIDE SEQUENCE</scope>
    <source>
        <strain evidence="1">CPCC 205372</strain>
    </source>
</reference>
<accession>A0ABT4PRY8</accession>
<dbReference type="Proteomes" id="UP001142153">
    <property type="component" value="Unassembled WGS sequence"/>
</dbReference>
<protein>
    <submittedName>
        <fullName evidence="1">Uncharacterized protein</fullName>
    </submittedName>
</protein>
<dbReference type="RefSeq" id="WP_269894024.1">
    <property type="nucleotide sequence ID" value="NZ_JAPZPY010000003.1"/>
</dbReference>
<dbReference type="EMBL" id="JAPZPY010000003">
    <property type="protein sequence ID" value="MCZ8379332.1"/>
    <property type="molecule type" value="Genomic_DNA"/>
</dbReference>
<evidence type="ECO:0000313" key="2">
    <source>
        <dbReference type="Proteomes" id="UP001142153"/>
    </source>
</evidence>
<proteinExistence type="predicted"/>
<comment type="caution">
    <text evidence="1">The sequence shown here is derived from an EMBL/GenBank/DDBJ whole genome shotgun (WGS) entry which is preliminary data.</text>
</comment>
<organism evidence="1 2">
    <name type="scientific">Mycobacterium hippophais</name>
    <dbReference type="NCBI Taxonomy" id="3016340"/>
    <lineage>
        <taxon>Bacteria</taxon>
        <taxon>Bacillati</taxon>
        <taxon>Actinomycetota</taxon>
        <taxon>Actinomycetes</taxon>
        <taxon>Mycobacteriales</taxon>
        <taxon>Mycobacteriaceae</taxon>
        <taxon>Mycobacterium</taxon>
    </lineage>
</organism>
<sequence length="568" mass="63536">MQQMDNQRHGIRASGEYATYDGREYFAHSFGDRVRLLSDDDPLPPGFTPSTKSWVRGETIVQRTDVARLETIRTVARWCGYRFEVGIITGDTANVTYLGARFDEVSGMPGMYRPDKFEVIGEVPVTELTDVEEHVALRGSVSDIEAALWARMRKGDGLTVPYHRRLEVGGCEPSRSLRSYPYDGVQVLATGLKDLERPMFAAPDRIIVENWARHCWVAIDRSARGAGPPDAYLVGMEDEGAGRYVGNAAEVVIEMCREALGQSTRTQPAEVDIQIGFPGLHNTTTTYVGSWQWNVHGEVSHEDLAQRAARATLRAIDAKRSADEQELLAVRTDFATEVEKTVGSALSARGLVLDEIFDGLDNGASGRPLSIVYYRGSDCRLQIYRSSREGETNCMIAPLHAPNEYGLRSRSKLWQFLGRFMARQELPLEESVRTARREHDSHETPLHWVRSIIEMHFDAAHTGMLERSDTHPGVPTIDVSEAITLYLEHYPGRNDAEFSARYGADDTPMAEQLVRNILAEAMAVQPDWTRMSLNDAGDHVQSVMHARHPELSAAALTSVGNYYTYLMR</sequence>
<evidence type="ECO:0000313" key="1">
    <source>
        <dbReference type="EMBL" id="MCZ8379332.1"/>
    </source>
</evidence>
<gene>
    <name evidence="1" type="ORF">O6P37_10690</name>
</gene>
<name>A0ABT4PRY8_9MYCO</name>